<dbReference type="Pfam" id="PF01928">
    <property type="entry name" value="CYTH"/>
    <property type="match status" value="1"/>
</dbReference>
<dbReference type="SUPFAM" id="SSF55154">
    <property type="entry name" value="CYTH-like phosphatases"/>
    <property type="match status" value="1"/>
</dbReference>
<dbReference type="Gene3D" id="2.40.320.10">
    <property type="entry name" value="Hypothetical Protein Pfu-838710-001"/>
    <property type="match status" value="1"/>
</dbReference>
<evidence type="ECO:0000259" key="1">
    <source>
        <dbReference type="PROSITE" id="PS51707"/>
    </source>
</evidence>
<dbReference type="AlphaFoldDB" id="A0A7W8CZF0"/>
<evidence type="ECO:0000313" key="3">
    <source>
        <dbReference type="Proteomes" id="UP000521313"/>
    </source>
</evidence>
<proteinExistence type="predicted"/>
<accession>A0A7W8CZF0</accession>
<evidence type="ECO:0000313" key="2">
    <source>
        <dbReference type="EMBL" id="MBB5184425.1"/>
    </source>
</evidence>
<reference evidence="2 3" key="1">
    <citation type="submission" date="2020-08" db="EMBL/GenBank/DDBJ databases">
        <title>Genomic Encyclopedia of Type Strains, Phase IV (KMG-IV): sequencing the most valuable type-strain genomes for metagenomic binning, comparative biology and taxonomic classification.</title>
        <authorList>
            <person name="Goeker M."/>
        </authorList>
    </citation>
    <scope>NUCLEOTIDE SEQUENCE [LARGE SCALE GENOMIC DNA]</scope>
    <source>
        <strain evidence="2 3">DSM 26963</strain>
    </source>
</reference>
<dbReference type="PANTHER" id="PTHR34948">
    <property type="entry name" value="OS08G0299200 PROTEIN"/>
    <property type="match status" value="1"/>
</dbReference>
<dbReference type="PROSITE" id="PS51707">
    <property type="entry name" value="CYTH"/>
    <property type="match status" value="1"/>
</dbReference>
<dbReference type="InterPro" id="IPR009195">
    <property type="entry name" value="Uncharacterised_YjbK"/>
</dbReference>
<sequence>MDKPIERELKILVREDEFQTLLKTYEFSKPWIQTNTYYDSPDQIIKKQGGALRIRTIGTKHILTLKIRKDDITHYELEKEIDTEDVSKIKDSEITAWFQEFHIPKDLNQIAQFTTTRQVYECENAQLCADKTVYPNHTDYEIEYEYHRNHDGITEFNQILSIIGVKYKKNCPSKIARAFKICE</sequence>
<name>A0A7W8CZF0_9FIRM</name>
<dbReference type="PANTHER" id="PTHR34948:SF2">
    <property type="entry name" value="TRIPHOSPHATE TUNNEL METALLOENZYME 3"/>
    <property type="match status" value="1"/>
</dbReference>
<dbReference type="RefSeq" id="WP_183374388.1">
    <property type="nucleotide sequence ID" value="NZ_JACHHD010000003.1"/>
</dbReference>
<dbReference type="InterPro" id="IPR023577">
    <property type="entry name" value="CYTH_domain"/>
</dbReference>
<dbReference type="EMBL" id="JACHHD010000003">
    <property type="protein sequence ID" value="MBB5184425.1"/>
    <property type="molecule type" value="Genomic_DNA"/>
</dbReference>
<protein>
    <submittedName>
        <fullName evidence="2">Uncharacterized protein YjbK</fullName>
    </submittedName>
</protein>
<feature type="domain" description="CYTH" evidence="1">
    <location>
        <begin position="4"/>
        <end position="183"/>
    </location>
</feature>
<dbReference type="CDD" id="cd07762">
    <property type="entry name" value="CYTH-like_Pase_1"/>
    <property type="match status" value="1"/>
</dbReference>
<gene>
    <name evidence="2" type="ORF">HNQ43_000463</name>
</gene>
<dbReference type="SMART" id="SM01118">
    <property type="entry name" value="CYTH"/>
    <property type="match status" value="1"/>
</dbReference>
<comment type="caution">
    <text evidence="2">The sequence shown here is derived from an EMBL/GenBank/DDBJ whole genome shotgun (WGS) entry which is preliminary data.</text>
</comment>
<organism evidence="2 3">
    <name type="scientific">Faecalicoccus acidiformans</name>
    <dbReference type="NCBI Taxonomy" id="915173"/>
    <lineage>
        <taxon>Bacteria</taxon>
        <taxon>Bacillati</taxon>
        <taxon>Bacillota</taxon>
        <taxon>Erysipelotrichia</taxon>
        <taxon>Erysipelotrichales</taxon>
        <taxon>Erysipelotrichaceae</taxon>
        <taxon>Faecalicoccus</taxon>
    </lineage>
</organism>
<dbReference type="InterPro" id="IPR033469">
    <property type="entry name" value="CYTH-like_dom_sf"/>
</dbReference>
<dbReference type="Proteomes" id="UP000521313">
    <property type="component" value="Unassembled WGS sequence"/>
</dbReference>